<evidence type="ECO:0000313" key="2">
    <source>
        <dbReference type="Proteomes" id="UP000278673"/>
    </source>
</evidence>
<name>A0A3M2LQJ9_9ACTN</name>
<keyword evidence="2" id="KW-1185">Reference proteome</keyword>
<dbReference type="RefSeq" id="WP_122184383.1">
    <property type="nucleotide sequence ID" value="NZ_RFFJ01000074.1"/>
</dbReference>
<protein>
    <recommendedName>
        <fullName evidence="3">Sigma-70 family RNA polymerase sigma factor</fullName>
    </recommendedName>
</protein>
<comment type="caution">
    <text evidence="1">The sequence shown here is derived from an EMBL/GenBank/DDBJ whole genome shotgun (WGS) entry which is preliminary data.</text>
</comment>
<sequence length="130" mass="14356">MNQPAPQAPPPELRAFRQLYHARYLRYALVRLGRHRGAVEAVERTFAELAARWPEVLSAPRPNAVAWRLLGRQLAHHEGQIPTAGGPARPVETMRADARVLSQSLGLPPAEVADVMGVDPAHVTVLLRRP</sequence>
<dbReference type="EMBL" id="RFFJ01000074">
    <property type="protein sequence ID" value="RMI39366.1"/>
    <property type="molecule type" value="Genomic_DNA"/>
</dbReference>
<reference evidence="1 2" key="1">
    <citation type="submission" date="2018-10" db="EMBL/GenBank/DDBJ databases">
        <title>Isolation, diversity and antifungal activity of actinobacteria from wheat.</title>
        <authorList>
            <person name="Han C."/>
        </authorList>
    </citation>
    <scope>NUCLEOTIDE SEQUENCE [LARGE SCALE GENOMIC DNA]</scope>
    <source>
        <strain evidence="1 2">NEAU-YY642</strain>
    </source>
</reference>
<accession>A0A3M2LQJ9</accession>
<proteinExistence type="predicted"/>
<evidence type="ECO:0000313" key="1">
    <source>
        <dbReference type="EMBL" id="RMI39366.1"/>
    </source>
</evidence>
<gene>
    <name evidence="1" type="ORF">EBN88_15020</name>
</gene>
<organism evidence="1 2">
    <name type="scientific">Streptomyces triticirhizae</name>
    <dbReference type="NCBI Taxonomy" id="2483353"/>
    <lineage>
        <taxon>Bacteria</taxon>
        <taxon>Bacillati</taxon>
        <taxon>Actinomycetota</taxon>
        <taxon>Actinomycetes</taxon>
        <taxon>Kitasatosporales</taxon>
        <taxon>Streptomycetaceae</taxon>
        <taxon>Streptomyces</taxon>
    </lineage>
</organism>
<evidence type="ECO:0008006" key="3">
    <source>
        <dbReference type="Google" id="ProtNLM"/>
    </source>
</evidence>
<dbReference type="Proteomes" id="UP000278673">
    <property type="component" value="Unassembled WGS sequence"/>
</dbReference>
<dbReference type="AlphaFoldDB" id="A0A3M2LQJ9"/>